<comment type="caution">
    <text evidence="2">The sequence shown here is derived from an EMBL/GenBank/DDBJ whole genome shotgun (WGS) entry which is preliminary data.</text>
</comment>
<dbReference type="SUPFAM" id="SSF55729">
    <property type="entry name" value="Acyl-CoA N-acyltransferases (Nat)"/>
    <property type="match status" value="1"/>
</dbReference>
<dbReference type="PANTHER" id="PTHR43415:SF3">
    <property type="entry name" value="GNAT-FAMILY ACETYLTRANSFERASE"/>
    <property type="match status" value="1"/>
</dbReference>
<organism evidence="2 3">
    <name type="scientific">Tigheibacillus jepli</name>
    <dbReference type="NCBI Taxonomy" id="3035914"/>
    <lineage>
        <taxon>Bacteria</taxon>
        <taxon>Bacillati</taxon>
        <taxon>Bacillota</taxon>
        <taxon>Bacilli</taxon>
        <taxon>Bacillales</taxon>
        <taxon>Bacillaceae</taxon>
        <taxon>Tigheibacillus</taxon>
    </lineage>
</organism>
<accession>A0ABU5CFD9</accession>
<dbReference type="Pfam" id="PF13302">
    <property type="entry name" value="Acetyltransf_3"/>
    <property type="match status" value="1"/>
</dbReference>
<evidence type="ECO:0000313" key="2">
    <source>
        <dbReference type="EMBL" id="MDY0405049.1"/>
    </source>
</evidence>
<evidence type="ECO:0000313" key="3">
    <source>
        <dbReference type="Proteomes" id="UP001228376"/>
    </source>
</evidence>
<gene>
    <name evidence="2" type="ORF">P5G51_006225</name>
</gene>
<dbReference type="Gene3D" id="3.40.630.30">
    <property type="match status" value="1"/>
</dbReference>
<reference evidence="2 3" key="1">
    <citation type="submission" date="2023-10" db="EMBL/GenBank/DDBJ databases">
        <title>179-bfca-hs.</title>
        <authorList>
            <person name="Miliotis G."/>
            <person name="Sengupta P."/>
            <person name="Hameed A."/>
            <person name="Chuvochina M."/>
            <person name="Mcdonagh F."/>
            <person name="Simpson A.C."/>
            <person name="Singh N.K."/>
            <person name="Rekha P.D."/>
            <person name="Raman K."/>
            <person name="Hugenholtz P."/>
            <person name="Venkateswaran K."/>
        </authorList>
    </citation>
    <scope>NUCLEOTIDE SEQUENCE [LARGE SCALE GENOMIC DNA]</scope>
    <source>
        <strain evidence="2 3">179-BFC-A-HS</strain>
    </source>
</reference>
<dbReference type="PROSITE" id="PS51186">
    <property type="entry name" value="GNAT"/>
    <property type="match status" value="1"/>
</dbReference>
<name>A0ABU5CFD9_9BACI</name>
<evidence type="ECO:0000259" key="1">
    <source>
        <dbReference type="PROSITE" id="PS51186"/>
    </source>
</evidence>
<dbReference type="EMBL" id="JAROCA020000001">
    <property type="protein sequence ID" value="MDY0405049.1"/>
    <property type="molecule type" value="Genomic_DNA"/>
</dbReference>
<dbReference type="RefSeq" id="WP_306067788.1">
    <property type="nucleotide sequence ID" value="NZ_JAROCA020000001.1"/>
</dbReference>
<dbReference type="InterPro" id="IPR000182">
    <property type="entry name" value="GNAT_dom"/>
</dbReference>
<protein>
    <submittedName>
        <fullName evidence="2">GNAT family protein</fullName>
    </submittedName>
</protein>
<dbReference type="PANTHER" id="PTHR43415">
    <property type="entry name" value="SPERMIDINE N(1)-ACETYLTRANSFERASE"/>
    <property type="match status" value="1"/>
</dbReference>
<dbReference type="Proteomes" id="UP001228376">
    <property type="component" value="Unassembled WGS sequence"/>
</dbReference>
<dbReference type="InterPro" id="IPR016181">
    <property type="entry name" value="Acyl_CoA_acyltransferase"/>
</dbReference>
<sequence length="154" mass="17633">MSYTFKKLTQEQAEEISYNWHYEGIYSFYDMEADQEDLEEFLDAKQRGDSTFAVLNDNELIGFFSFSQTDANTIDIGLGMRPDLTGVGKGLSFLKEGLAFAKAKYSPNVITLSVATFNNRAIKVYKKAGFEPVETFVQETNDGHYDFLKMKYKF</sequence>
<feature type="domain" description="N-acetyltransferase" evidence="1">
    <location>
        <begin position="3"/>
        <end position="154"/>
    </location>
</feature>
<proteinExistence type="predicted"/>
<keyword evidence="3" id="KW-1185">Reference proteome</keyword>